<dbReference type="RefSeq" id="XP_033524367.1">
    <property type="nucleotide sequence ID" value="XM_033671472.1"/>
</dbReference>
<dbReference type="OrthoDB" id="3796016at2759"/>
<organism evidence="2 3">
    <name type="scientific">Dothidotthia symphoricarpi CBS 119687</name>
    <dbReference type="NCBI Taxonomy" id="1392245"/>
    <lineage>
        <taxon>Eukaryota</taxon>
        <taxon>Fungi</taxon>
        <taxon>Dikarya</taxon>
        <taxon>Ascomycota</taxon>
        <taxon>Pezizomycotina</taxon>
        <taxon>Dothideomycetes</taxon>
        <taxon>Pleosporomycetidae</taxon>
        <taxon>Pleosporales</taxon>
        <taxon>Dothidotthiaceae</taxon>
        <taxon>Dothidotthia</taxon>
    </lineage>
</organism>
<gene>
    <name evidence="2" type="ORF">P153DRAFT_396318</name>
</gene>
<dbReference type="GeneID" id="54411904"/>
<evidence type="ECO:0000256" key="1">
    <source>
        <dbReference type="SAM" id="MobiDB-lite"/>
    </source>
</evidence>
<evidence type="ECO:0000313" key="2">
    <source>
        <dbReference type="EMBL" id="KAF2129980.1"/>
    </source>
</evidence>
<reference evidence="2" key="1">
    <citation type="journal article" date="2020" name="Stud. Mycol.">
        <title>101 Dothideomycetes genomes: a test case for predicting lifestyles and emergence of pathogens.</title>
        <authorList>
            <person name="Haridas S."/>
            <person name="Albert R."/>
            <person name="Binder M."/>
            <person name="Bloem J."/>
            <person name="Labutti K."/>
            <person name="Salamov A."/>
            <person name="Andreopoulos B."/>
            <person name="Baker S."/>
            <person name="Barry K."/>
            <person name="Bills G."/>
            <person name="Bluhm B."/>
            <person name="Cannon C."/>
            <person name="Castanera R."/>
            <person name="Culley D."/>
            <person name="Daum C."/>
            <person name="Ezra D."/>
            <person name="Gonzalez J."/>
            <person name="Henrissat B."/>
            <person name="Kuo A."/>
            <person name="Liang C."/>
            <person name="Lipzen A."/>
            <person name="Lutzoni F."/>
            <person name="Magnuson J."/>
            <person name="Mondo S."/>
            <person name="Nolan M."/>
            <person name="Ohm R."/>
            <person name="Pangilinan J."/>
            <person name="Park H.-J."/>
            <person name="Ramirez L."/>
            <person name="Alfaro M."/>
            <person name="Sun H."/>
            <person name="Tritt A."/>
            <person name="Yoshinaga Y."/>
            <person name="Zwiers L.-H."/>
            <person name="Turgeon B."/>
            <person name="Goodwin S."/>
            <person name="Spatafora J."/>
            <person name="Crous P."/>
            <person name="Grigoriev I."/>
        </authorList>
    </citation>
    <scope>NUCLEOTIDE SEQUENCE</scope>
    <source>
        <strain evidence="2">CBS 119687</strain>
    </source>
</reference>
<feature type="compositionally biased region" description="Basic and acidic residues" evidence="1">
    <location>
        <begin position="571"/>
        <end position="588"/>
    </location>
</feature>
<sequence length="601" mass="67469">MNEPTLTLQIPFILLGRKDLELWGPEDQHTRPLRTVYDALVQFCPDVPVRSWAPDDTFSAEPHSTTDNDSPTDSERARTHEKHLADWSTLENGSAWVLRRAPTTTNLDHEPRGVNIGVLPGWRDGDARLDFDEKARLGGKVWSCALLLQRFNIPLHTSTATFRAFATQTQKLCSALHVLGTWSGPAPRGSGACRWFSVVTTSTCWMNVSAVSRGVETARSRQHYRDVHANPGFEITVLRKLLVVLAAFEAPLAMLSTPTAQLAFWPLSRFLEYRRIRALGREKAGLWRGLAGRKHLTDCRRDDMHRQDKSAWVGDLGAAEEASLRTRGRERTAWDVIVDADGMQIEQLVGEMTRFEDRGRRLGVGFWSATRERTVSSISFASRQSTLDFEEIVAYTSLIAAMLFLAHTVSCDELIARIERFHARGCAPLDGLGDLLSAVLEVPESAKSFWMEYLSPYYTASSAVMNPKNPPVNPAQRPLRNDPFAPLESYIHTTLANELEYMPTFIHRYARAGGFAPTPGIKAYCLLLAEERARERKDGRNRRAKGCLGDVKEARVRDAAGCILPTEESEEERRDRVGKEKDSGEEVRRWVVEQGSQGVLL</sequence>
<proteinExistence type="predicted"/>
<evidence type="ECO:0000313" key="3">
    <source>
        <dbReference type="Proteomes" id="UP000799771"/>
    </source>
</evidence>
<accession>A0A6A6ADX2</accession>
<dbReference type="AlphaFoldDB" id="A0A6A6ADX2"/>
<protein>
    <submittedName>
        <fullName evidence="2">Uncharacterized protein</fullName>
    </submittedName>
</protein>
<dbReference type="Proteomes" id="UP000799771">
    <property type="component" value="Unassembled WGS sequence"/>
</dbReference>
<dbReference type="EMBL" id="ML977505">
    <property type="protein sequence ID" value="KAF2129980.1"/>
    <property type="molecule type" value="Genomic_DNA"/>
</dbReference>
<feature type="region of interest" description="Disordered" evidence="1">
    <location>
        <begin position="54"/>
        <end position="80"/>
    </location>
</feature>
<keyword evidence="3" id="KW-1185">Reference proteome</keyword>
<feature type="region of interest" description="Disordered" evidence="1">
    <location>
        <begin position="563"/>
        <end position="588"/>
    </location>
</feature>
<name>A0A6A6ADX2_9PLEO</name>
<feature type="compositionally biased region" description="Polar residues" evidence="1">
    <location>
        <begin position="62"/>
        <end position="71"/>
    </location>
</feature>